<dbReference type="Proteomes" id="UP000807469">
    <property type="component" value="Unassembled WGS sequence"/>
</dbReference>
<sequence length="424" mass="47947">MGVEKPSAVIVDNCCLVRKFVLQGIGKDTAVLLDVYHFMMRYSAAIFNGAKNPHRREVLVDVRNAIIKKPAKPNQPAEYWPQSEQERRIIEMYDKWVSHGDVWSGAAPNVHRDQLKHVRTGCLARPREDIAMDGSRIEGSHKGWNSLQRAQSSGIEVYTALAHDYFLRRNMRIGFSRIENKRPINASEFVASTYASHHVQLVNHTAERFNCLYEKEPETSKNALRLLPMLPQTQVDETIGLIKSENSLSYGGNIKIEDDEILVEEINAQLEETDPTALKEIFQDHSNNDSSTAPADSAEAQASLPATDGNVSLDNLRRPLAIPASLRNKGLTRSQLIFSIGTAIDPRALQIDGKDEFLLYMDMRAEFQWTSFGMTASKWASATQIFNDRLLQERKDDKTPFIKKNPRALADKLRKVESMVLDRV</sequence>
<proteinExistence type="predicted"/>
<feature type="non-terminal residue" evidence="2">
    <location>
        <position position="424"/>
    </location>
</feature>
<comment type="caution">
    <text evidence="2">The sequence shown here is derived from an EMBL/GenBank/DDBJ whole genome shotgun (WGS) entry which is preliminary data.</text>
</comment>
<accession>A0A9P5YK96</accession>
<dbReference type="EMBL" id="MU156195">
    <property type="protein sequence ID" value="KAF9470175.1"/>
    <property type="molecule type" value="Genomic_DNA"/>
</dbReference>
<protein>
    <submittedName>
        <fullName evidence="2">Uncharacterized protein</fullName>
    </submittedName>
</protein>
<keyword evidence="3" id="KW-1185">Reference proteome</keyword>
<dbReference type="AlphaFoldDB" id="A0A9P5YK96"/>
<evidence type="ECO:0000313" key="2">
    <source>
        <dbReference type="EMBL" id="KAF9470175.1"/>
    </source>
</evidence>
<dbReference type="OrthoDB" id="3260919at2759"/>
<organism evidence="2 3">
    <name type="scientific">Pholiota conissans</name>
    <dbReference type="NCBI Taxonomy" id="109636"/>
    <lineage>
        <taxon>Eukaryota</taxon>
        <taxon>Fungi</taxon>
        <taxon>Dikarya</taxon>
        <taxon>Basidiomycota</taxon>
        <taxon>Agaricomycotina</taxon>
        <taxon>Agaricomycetes</taxon>
        <taxon>Agaricomycetidae</taxon>
        <taxon>Agaricales</taxon>
        <taxon>Agaricineae</taxon>
        <taxon>Strophariaceae</taxon>
        <taxon>Pholiota</taxon>
    </lineage>
</organism>
<gene>
    <name evidence="2" type="ORF">BDN70DRAFT_821684</name>
</gene>
<evidence type="ECO:0000256" key="1">
    <source>
        <dbReference type="SAM" id="MobiDB-lite"/>
    </source>
</evidence>
<reference evidence="2" key="1">
    <citation type="submission" date="2020-11" db="EMBL/GenBank/DDBJ databases">
        <authorList>
            <consortium name="DOE Joint Genome Institute"/>
            <person name="Ahrendt S."/>
            <person name="Riley R."/>
            <person name="Andreopoulos W."/>
            <person name="Labutti K."/>
            <person name="Pangilinan J."/>
            <person name="Ruiz-Duenas F.J."/>
            <person name="Barrasa J.M."/>
            <person name="Sanchez-Garcia M."/>
            <person name="Camarero S."/>
            <person name="Miyauchi S."/>
            <person name="Serrano A."/>
            <person name="Linde D."/>
            <person name="Babiker R."/>
            <person name="Drula E."/>
            <person name="Ayuso-Fernandez I."/>
            <person name="Pacheco R."/>
            <person name="Padilla G."/>
            <person name="Ferreira P."/>
            <person name="Barriuso J."/>
            <person name="Kellner H."/>
            <person name="Castanera R."/>
            <person name="Alfaro M."/>
            <person name="Ramirez L."/>
            <person name="Pisabarro A.G."/>
            <person name="Kuo A."/>
            <person name="Tritt A."/>
            <person name="Lipzen A."/>
            <person name="He G."/>
            <person name="Yan M."/>
            <person name="Ng V."/>
            <person name="Cullen D."/>
            <person name="Martin F."/>
            <person name="Rosso M.-N."/>
            <person name="Henrissat B."/>
            <person name="Hibbett D."/>
            <person name="Martinez A.T."/>
            <person name="Grigoriev I.V."/>
        </authorList>
    </citation>
    <scope>NUCLEOTIDE SEQUENCE</scope>
    <source>
        <strain evidence="2">CIRM-BRFM 674</strain>
    </source>
</reference>
<feature type="region of interest" description="Disordered" evidence="1">
    <location>
        <begin position="285"/>
        <end position="310"/>
    </location>
</feature>
<name>A0A9P5YK96_9AGAR</name>
<evidence type="ECO:0000313" key="3">
    <source>
        <dbReference type="Proteomes" id="UP000807469"/>
    </source>
</evidence>